<dbReference type="Gene3D" id="2.130.10.80">
    <property type="entry name" value="Galactose oxidase/kelch, beta-propeller"/>
    <property type="match status" value="1"/>
</dbReference>
<sequence length="356" mass="40371">MSAVRPGCRCSPISPTQSSFRFVPAMKRSRRSVPAMNRSRRFVWALKRSRRSIPAMKRSRRSVPAMKPSRARRIMTVEAELIPELPDCLALECLLRLPFHAILDARAVCKRWKEELDSPSFYRIRKADGLASRVVSLLLRGKLRRTVGKFHLALYEPDTGVCTMRQLAPDRPNLKMGSIAGIVGRELVVMKKRRTGEVHFYDLLSGAWRPGAPNPAPQRSLSRNVFRGDKLFVIGGRDGGGKKLRSALVYDAPADTWIKIPDLEGLGSLLDGSFYTRFWKSKEEYFSGIQCCREQLLLGDGEDDLIFYPTEGGREIVFPEENLILNENALANLRKHLGILPNELGRYLEYFHSGRL</sequence>
<proteinExistence type="predicted"/>
<dbReference type="InterPro" id="IPR001810">
    <property type="entry name" value="F-box_dom"/>
</dbReference>
<evidence type="ECO:0000313" key="3">
    <source>
        <dbReference type="Proteomes" id="UP000734854"/>
    </source>
</evidence>
<dbReference type="SUPFAM" id="SSF117281">
    <property type="entry name" value="Kelch motif"/>
    <property type="match status" value="1"/>
</dbReference>
<dbReference type="GO" id="GO:0080037">
    <property type="term" value="P:negative regulation of cytokinin-activated signaling pathway"/>
    <property type="evidence" value="ECO:0007669"/>
    <property type="project" value="InterPro"/>
</dbReference>
<dbReference type="GO" id="GO:2000762">
    <property type="term" value="P:regulation of phenylpropanoid metabolic process"/>
    <property type="evidence" value="ECO:0007669"/>
    <property type="project" value="InterPro"/>
</dbReference>
<dbReference type="InterPro" id="IPR015915">
    <property type="entry name" value="Kelch-typ_b-propeller"/>
</dbReference>
<organism evidence="2 3">
    <name type="scientific">Zingiber officinale</name>
    <name type="common">Ginger</name>
    <name type="synonym">Amomum zingiber</name>
    <dbReference type="NCBI Taxonomy" id="94328"/>
    <lineage>
        <taxon>Eukaryota</taxon>
        <taxon>Viridiplantae</taxon>
        <taxon>Streptophyta</taxon>
        <taxon>Embryophyta</taxon>
        <taxon>Tracheophyta</taxon>
        <taxon>Spermatophyta</taxon>
        <taxon>Magnoliopsida</taxon>
        <taxon>Liliopsida</taxon>
        <taxon>Zingiberales</taxon>
        <taxon>Zingiberaceae</taxon>
        <taxon>Zingiber</taxon>
    </lineage>
</organism>
<dbReference type="EMBL" id="JACMSC010000077">
    <property type="protein sequence ID" value="KAG6467189.1"/>
    <property type="molecule type" value="Genomic_DNA"/>
</dbReference>
<dbReference type="CDD" id="cd22152">
    <property type="entry name" value="F-box_AtAFR-like"/>
    <property type="match status" value="1"/>
</dbReference>
<evidence type="ECO:0000313" key="2">
    <source>
        <dbReference type="EMBL" id="KAG6467189.1"/>
    </source>
</evidence>
<dbReference type="InterPro" id="IPR044595">
    <property type="entry name" value="KMD1-4"/>
</dbReference>
<gene>
    <name evidence="2" type="ORF">ZIOFF_074992</name>
</gene>
<dbReference type="SMART" id="SM00256">
    <property type="entry name" value="FBOX"/>
    <property type="match status" value="1"/>
</dbReference>
<dbReference type="Pfam" id="PF01344">
    <property type="entry name" value="Kelch_1"/>
    <property type="match status" value="1"/>
</dbReference>
<name>A0A8J5ERS3_ZINOF</name>
<evidence type="ECO:0000259" key="1">
    <source>
        <dbReference type="SMART" id="SM00256"/>
    </source>
</evidence>
<accession>A0A8J5ERS3</accession>
<dbReference type="InterPro" id="IPR036047">
    <property type="entry name" value="F-box-like_dom_sf"/>
</dbReference>
<reference evidence="2 3" key="1">
    <citation type="submission" date="2020-08" db="EMBL/GenBank/DDBJ databases">
        <title>Plant Genome Project.</title>
        <authorList>
            <person name="Zhang R.-G."/>
        </authorList>
    </citation>
    <scope>NUCLEOTIDE SEQUENCE [LARGE SCALE GENOMIC DNA]</scope>
    <source>
        <tissue evidence="2">Rhizome</tissue>
    </source>
</reference>
<protein>
    <recommendedName>
        <fullName evidence="1">F-box domain-containing protein</fullName>
    </recommendedName>
</protein>
<dbReference type="Gene3D" id="1.20.1280.50">
    <property type="match status" value="1"/>
</dbReference>
<dbReference type="InterPro" id="IPR037293">
    <property type="entry name" value="Gal_Oxidase_central_sf"/>
</dbReference>
<dbReference type="PANTHER" id="PTHR46407:SF3">
    <property type="entry name" value="OS02G0208700 PROTEIN"/>
    <property type="match status" value="1"/>
</dbReference>
<dbReference type="SUPFAM" id="SSF81383">
    <property type="entry name" value="F-box domain"/>
    <property type="match status" value="1"/>
</dbReference>
<keyword evidence="3" id="KW-1185">Reference proteome</keyword>
<dbReference type="InterPro" id="IPR006652">
    <property type="entry name" value="Kelch_1"/>
</dbReference>
<dbReference type="AlphaFoldDB" id="A0A8J5ERS3"/>
<feature type="domain" description="F-box" evidence="1">
    <location>
        <begin position="85"/>
        <end position="125"/>
    </location>
</feature>
<dbReference type="PANTHER" id="PTHR46407">
    <property type="entry name" value="OS02G0208700 PROTEIN"/>
    <property type="match status" value="1"/>
</dbReference>
<dbReference type="Pfam" id="PF00646">
    <property type="entry name" value="F-box"/>
    <property type="match status" value="1"/>
</dbReference>
<dbReference type="Proteomes" id="UP000734854">
    <property type="component" value="Unassembled WGS sequence"/>
</dbReference>
<comment type="caution">
    <text evidence="2">The sequence shown here is derived from an EMBL/GenBank/DDBJ whole genome shotgun (WGS) entry which is preliminary data.</text>
</comment>